<comment type="caution">
    <text evidence="2">The sequence shown here is derived from an EMBL/GenBank/DDBJ whole genome shotgun (WGS) entry which is preliminary data.</text>
</comment>
<dbReference type="InterPro" id="IPR015947">
    <property type="entry name" value="PUA-like_sf"/>
</dbReference>
<evidence type="ECO:0000313" key="3">
    <source>
        <dbReference type="Proteomes" id="UP001597229"/>
    </source>
</evidence>
<protein>
    <submittedName>
        <fullName evidence="2">LON peptidase substrate-binding domain-containing protein</fullName>
    </submittedName>
</protein>
<evidence type="ECO:0000313" key="2">
    <source>
        <dbReference type="EMBL" id="MFD1250969.1"/>
    </source>
</evidence>
<name>A0ABW3W864_9ACTN</name>
<dbReference type="EMBL" id="JBHTLX010000030">
    <property type="protein sequence ID" value="MFD1250969.1"/>
    <property type="molecule type" value="Genomic_DNA"/>
</dbReference>
<proteinExistence type="predicted"/>
<dbReference type="Proteomes" id="UP001597229">
    <property type="component" value="Unassembled WGS sequence"/>
</dbReference>
<gene>
    <name evidence="2" type="ORF">ACFQ3F_24470</name>
</gene>
<accession>A0ABW3W864</accession>
<dbReference type="SMART" id="SM00464">
    <property type="entry name" value="LON"/>
    <property type="match status" value="1"/>
</dbReference>
<dbReference type="InterPro" id="IPR046336">
    <property type="entry name" value="Lon_prtase_N_sf"/>
</dbReference>
<dbReference type="InterPro" id="IPR003111">
    <property type="entry name" value="Lon_prtase_N"/>
</dbReference>
<dbReference type="PROSITE" id="PS51787">
    <property type="entry name" value="LON_N"/>
    <property type="match status" value="1"/>
</dbReference>
<dbReference type="PANTHER" id="PTHR46732">
    <property type="entry name" value="ATP-DEPENDENT PROTEASE LA (LON) DOMAIN PROTEIN"/>
    <property type="match status" value="1"/>
</dbReference>
<dbReference type="Gene3D" id="1.20.58.1480">
    <property type="match status" value="1"/>
</dbReference>
<organism evidence="2 3">
    <name type="scientific">Nocardioides ginsengisoli</name>
    <dbReference type="NCBI Taxonomy" id="363868"/>
    <lineage>
        <taxon>Bacteria</taxon>
        <taxon>Bacillati</taxon>
        <taxon>Actinomycetota</taxon>
        <taxon>Actinomycetes</taxon>
        <taxon>Propionibacteriales</taxon>
        <taxon>Nocardioidaceae</taxon>
        <taxon>Nocardioides</taxon>
    </lineage>
</organism>
<sequence length="222" mass="24546">MTTAELPMFPLNAVLYPGVSVPLHVFEDRYRALIHHLLRVPNPSERLFGSVAIREGYEVGDHGNQSLFRVGVRLQLTDVEANDDGSFDIVAVGRDRIQLDRLLSSGDYPVGEVTLLDDSTEAVPDDVVAQARATFTAYRHILSEIAGDPLRGELPQDPAYLSWTLAACTPLPMAERQQLLEASDTAERLILVTDLLRTELRAMNVITSLPATEVARTKWSPN</sequence>
<keyword evidence="3" id="KW-1185">Reference proteome</keyword>
<dbReference type="PANTHER" id="PTHR46732:SF8">
    <property type="entry name" value="ATP-DEPENDENT PROTEASE LA (LON) DOMAIN PROTEIN"/>
    <property type="match status" value="1"/>
</dbReference>
<evidence type="ECO:0000259" key="1">
    <source>
        <dbReference type="PROSITE" id="PS51787"/>
    </source>
</evidence>
<dbReference type="RefSeq" id="WP_367921046.1">
    <property type="nucleotide sequence ID" value="NZ_BAABAC010000039.1"/>
</dbReference>
<dbReference type="SUPFAM" id="SSF88697">
    <property type="entry name" value="PUA domain-like"/>
    <property type="match status" value="1"/>
</dbReference>
<dbReference type="Pfam" id="PF02190">
    <property type="entry name" value="LON_substr_bdg"/>
    <property type="match status" value="1"/>
</dbReference>
<feature type="domain" description="Lon N-terminal" evidence="1">
    <location>
        <begin position="3"/>
        <end position="200"/>
    </location>
</feature>
<dbReference type="Gene3D" id="2.30.130.40">
    <property type="entry name" value="LON domain-like"/>
    <property type="match status" value="1"/>
</dbReference>
<reference evidence="3" key="1">
    <citation type="journal article" date="2019" name="Int. J. Syst. Evol. Microbiol.">
        <title>The Global Catalogue of Microorganisms (GCM) 10K type strain sequencing project: providing services to taxonomists for standard genome sequencing and annotation.</title>
        <authorList>
            <consortium name="The Broad Institute Genomics Platform"/>
            <consortium name="The Broad Institute Genome Sequencing Center for Infectious Disease"/>
            <person name="Wu L."/>
            <person name="Ma J."/>
        </authorList>
    </citation>
    <scope>NUCLEOTIDE SEQUENCE [LARGE SCALE GENOMIC DNA]</scope>
    <source>
        <strain evidence="3">CCUG 52478</strain>
    </source>
</reference>